<accession>A0AA88I6C4</accession>
<dbReference type="FunFam" id="4.10.280.10:FF:000019">
    <property type="entry name" value="Myc proto-oncogene protein"/>
    <property type="match status" value="1"/>
</dbReference>
<dbReference type="EMBL" id="JAVRJZ010000005">
    <property type="protein sequence ID" value="KAK2722073.1"/>
    <property type="molecule type" value="Genomic_DNA"/>
</dbReference>
<name>A0AA88I6C4_ARTSF</name>
<dbReference type="InterPro" id="IPR011598">
    <property type="entry name" value="bHLH_dom"/>
</dbReference>
<dbReference type="SMART" id="SM00353">
    <property type="entry name" value="HLH"/>
    <property type="match status" value="1"/>
</dbReference>
<evidence type="ECO:0000313" key="6">
    <source>
        <dbReference type="Proteomes" id="UP001187531"/>
    </source>
</evidence>
<sequence>MDGYFHCENDIFAQAVADSFLDSSTSAVTTIFGCKEEYNASSFPSDDIWKKFELVTPPTSPVHKLESSFVFNSDYKTNEDVFNSDFLSNFNEVVPGLPLSSFSREARELRHDCMWAGECSSADHTKSRSESLQQQPRVDTPVTDPESDGDSDGGPKVCIIRSNSLHKPIVSRGTNSNDHAYFSNSRQTDKIDHDSLGVQTPSDSEDEIDVLGGRNGVAPGTTVRKVSGPGQSLRLKLRVPATHDPEELQRRITAAIQAAQRKSAQLLVASGSKALYHISKGRPKSTEASKRKSDPSEGESPSKKINRGSDSEDPEKRSIHNCMERKRRVDLRNAFDTLRSYIPDLKETDRVSKVVILRKATLYCQALSSVDIRLMKEKKLLQEQQNRLRKKLELLQGY</sequence>
<feature type="domain" description="BHLH" evidence="4">
    <location>
        <begin position="315"/>
        <end position="367"/>
    </location>
</feature>
<feature type="compositionally biased region" description="Basic and acidic residues" evidence="3">
    <location>
        <begin position="284"/>
        <end position="295"/>
    </location>
</feature>
<dbReference type="Pfam" id="PF01056">
    <property type="entry name" value="Myc_N"/>
    <property type="match status" value="1"/>
</dbReference>
<dbReference type="InterPro" id="IPR012682">
    <property type="entry name" value="Tscrpt_reg_Myc_N"/>
</dbReference>
<dbReference type="SUPFAM" id="SSF47459">
    <property type="entry name" value="HLH, helix-loop-helix DNA-binding domain"/>
    <property type="match status" value="1"/>
</dbReference>
<evidence type="ECO:0000259" key="4">
    <source>
        <dbReference type="PROSITE" id="PS50888"/>
    </source>
</evidence>
<comment type="caution">
    <text evidence="5">The sequence shown here is derived from an EMBL/GenBank/DDBJ whole genome shotgun (WGS) entry which is preliminary data.</text>
</comment>
<dbReference type="Proteomes" id="UP001187531">
    <property type="component" value="Unassembled WGS sequence"/>
</dbReference>
<dbReference type="CDD" id="cd11400">
    <property type="entry name" value="bHLHzip_Myc"/>
    <property type="match status" value="1"/>
</dbReference>
<dbReference type="PANTHER" id="PTHR45851">
    <property type="entry name" value="MYC PROTO-ONCOGENE"/>
    <property type="match status" value="1"/>
</dbReference>
<dbReference type="PIRSF" id="PIRSF001705">
    <property type="entry name" value="Myc_protein"/>
    <property type="match status" value="1"/>
</dbReference>
<dbReference type="GO" id="GO:0003700">
    <property type="term" value="F:DNA-binding transcription factor activity"/>
    <property type="evidence" value="ECO:0007669"/>
    <property type="project" value="InterPro"/>
</dbReference>
<dbReference type="GO" id="GO:0005634">
    <property type="term" value="C:nucleus"/>
    <property type="evidence" value="ECO:0007669"/>
    <property type="project" value="UniProtKB-SubCell"/>
</dbReference>
<dbReference type="GO" id="GO:0046983">
    <property type="term" value="F:protein dimerization activity"/>
    <property type="evidence" value="ECO:0007669"/>
    <property type="project" value="InterPro"/>
</dbReference>
<dbReference type="InterPro" id="IPR050433">
    <property type="entry name" value="Myc_transcription_factors"/>
</dbReference>
<dbReference type="InterPro" id="IPR002418">
    <property type="entry name" value="Tscrpt_reg_Myc"/>
</dbReference>
<evidence type="ECO:0000256" key="1">
    <source>
        <dbReference type="ARBA" id="ARBA00023125"/>
    </source>
</evidence>
<proteinExistence type="predicted"/>
<dbReference type="PROSITE" id="PS50888">
    <property type="entry name" value="BHLH"/>
    <property type="match status" value="1"/>
</dbReference>
<keyword evidence="1 2" id="KW-0238">DNA-binding</keyword>
<dbReference type="Gene3D" id="4.10.280.10">
    <property type="entry name" value="Helix-loop-helix DNA-binding domain"/>
    <property type="match status" value="1"/>
</dbReference>
<comment type="subunit">
    <text evidence="2">Efficient DNA binding requires dimerization with another bHLH protein.</text>
</comment>
<evidence type="ECO:0000256" key="2">
    <source>
        <dbReference type="PIRNR" id="PIRNR001705"/>
    </source>
</evidence>
<dbReference type="PRINTS" id="PR00044">
    <property type="entry name" value="LEUZIPPRMYC"/>
</dbReference>
<dbReference type="InterPro" id="IPR036638">
    <property type="entry name" value="HLH_DNA-bd_sf"/>
</dbReference>
<reference evidence="5" key="1">
    <citation type="submission" date="2023-07" db="EMBL/GenBank/DDBJ databases">
        <title>Chromosome-level genome assembly of Artemia franciscana.</title>
        <authorList>
            <person name="Jo E."/>
        </authorList>
    </citation>
    <scope>NUCLEOTIDE SEQUENCE</scope>
    <source>
        <tissue evidence="5">Whole body</tissue>
    </source>
</reference>
<evidence type="ECO:0000256" key="3">
    <source>
        <dbReference type="SAM" id="MobiDB-lite"/>
    </source>
</evidence>
<feature type="compositionally biased region" description="Basic and acidic residues" evidence="3">
    <location>
        <begin position="307"/>
        <end position="321"/>
    </location>
</feature>
<feature type="region of interest" description="Disordered" evidence="3">
    <location>
        <begin position="278"/>
        <end position="321"/>
    </location>
</feature>
<keyword evidence="2" id="KW-0539">Nucleus</keyword>
<evidence type="ECO:0000313" key="5">
    <source>
        <dbReference type="EMBL" id="KAK2722073.1"/>
    </source>
</evidence>
<feature type="region of interest" description="Disordered" evidence="3">
    <location>
        <begin position="124"/>
        <end position="158"/>
    </location>
</feature>
<dbReference type="Pfam" id="PF00010">
    <property type="entry name" value="HLH"/>
    <property type="match status" value="1"/>
</dbReference>
<dbReference type="GO" id="GO:0003677">
    <property type="term" value="F:DNA binding"/>
    <property type="evidence" value="ECO:0007669"/>
    <property type="project" value="UniProtKB-UniRule"/>
</dbReference>
<protein>
    <recommendedName>
        <fullName evidence="4">BHLH domain-containing protein</fullName>
    </recommendedName>
</protein>
<organism evidence="5 6">
    <name type="scientific">Artemia franciscana</name>
    <name type="common">Brine shrimp</name>
    <name type="synonym">Artemia sanfranciscana</name>
    <dbReference type="NCBI Taxonomy" id="6661"/>
    <lineage>
        <taxon>Eukaryota</taxon>
        <taxon>Metazoa</taxon>
        <taxon>Ecdysozoa</taxon>
        <taxon>Arthropoda</taxon>
        <taxon>Crustacea</taxon>
        <taxon>Branchiopoda</taxon>
        <taxon>Anostraca</taxon>
        <taxon>Artemiidae</taxon>
        <taxon>Artemia</taxon>
    </lineage>
</organism>
<keyword evidence="6" id="KW-1185">Reference proteome</keyword>
<comment type="subcellular location">
    <subcellularLocation>
        <location evidence="2">Nucleus</location>
    </subcellularLocation>
</comment>
<gene>
    <name evidence="5" type="ORF">QYM36_002577</name>
</gene>
<dbReference type="AlphaFoldDB" id="A0AA88I6C4"/>